<dbReference type="Proteomes" id="UP000245783">
    <property type="component" value="Unassembled WGS sequence"/>
</dbReference>
<dbReference type="STRING" id="1522189.A0A316W0T7"/>
<evidence type="ECO:0000313" key="2">
    <source>
        <dbReference type="Proteomes" id="UP000245783"/>
    </source>
</evidence>
<reference evidence="1 2" key="1">
    <citation type="journal article" date="2018" name="Mol. Biol. Evol.">
        <title>Broad Genomic Sampling Reveals a Smut Pathogenic Ancestry of the Fungal Clade Ustilaginomycotina.</title>
        <authorList>
            <person name="Kijpornyongpan T."/>
            <person name="Mondo S.J."/>
            <person name="Barry K."/>
            <person name="Sandor L."/>
            <person name="Lee J."/>
            <person name="Lipzen A."/>
            <person name="Pangilinan J."/>
            <person name="LaButti K."/>
            <person name="Hainaut M."/>
            <person name="Henrissat B."/>
            <person name="Grigoriev I.V."/>
            <person name="Spatafora J.W."/>
            <person name="Aime M.C."/>
        </authorList>
    </citation>
    <scope>NUCLEOTIDE SEQUENCE [LARGE SCALE GENOMIC DNA]</scope>
    <source>
        <strain evidence="1 2">MCA 4658</strain>
    </source>
</reference>
<dbReference type="GeneID" id="37035629"/>
<evidence type="ECO:0000313" key="1">
    <source>
        <dbReference type="EMBL" id="PWN43114.1"/>
    </source>
</evidence>
<gene>
    <name evidence="1" type="ORF">IE81DRAFT_322834</name>
</gene>
<accession>A0A316W0T7</accession>
<dbReference type="AlphaFoldDB" id="A0A316W0T7"/>
<keyword evidence="2" id="KW-1185">Reference proteome</keyword>
<name>A0A316W0T7_9BASI</name>
<dbReference type="RefSeq" id="XP_025370274.1">
    <property type="nucleotide sequence ID" value="XM_025513759.1"/>
</dbReference>
<proteinExistence type="predicted"/>
<sequence>MTSSLSVVGVERYKRSTIVCPILSLHLLITRSLAQFSLITIVLSQTLGIFSFDSHYLIYSVHFPKCQRDKVLLVKVARPVTEAATRTTRTVPTVKAITIAVVIYGSSASNQNSYHYSNSNGSYYYSNPNGSTYYNDGQGGSTYTPSSGNKK</sequence>
<protein>
    <submittedName>
        <fullName evidence="1">Uncharacterized protein</fullName>
    </submittedName>
</protein>
<dbReference type="EMBL" id="KZ819373">
    <property type="protein sequence ID" value="PWN43114.1"/>
    <property type="molecule type" value="Genomic_DNA"/>
</dbReference>
<organism evidence="1 2">
    <name type="scientific">Ceraceosorus guamensis</name>
    <dbReference type="NCBI Taxonomy" id="1522189"/>
    <lineage>
        <taxon>Eukaryota</taxon>
        <taxon>Fungi</taxon>
        <taxon>Dikarya</taxon>
        <taxon>Basidiomycota</taxon>
        <taxon>Ustilaginomycotina</taxon>
        <taxon>Exobasidiomycetes</taxon>
        <taxon>Ceraceosorales</taxon>
        <taxon>Ceraceosoraceae</taxon>
        <taxon>Ceraceosorus</taxon>
    </lineage>
</organism>
<dbReference type="InParanoid" id="A0A316W0T7"/>